<evidence type="ECO:0000256" key="4">
    <source>
        <dbReference type="ARBA" id="ARBA00022272"/>
    </source>
</evidence>
<feature type="domain" description="N-(5'phosphoribosyl) anthranilate isomerase (PRAI)" evidence="10">
    <location>
        <begin position="4"/>
        <end position="199"/>
    </location>
</feature>
<proteinExistence type="inferred from homology"/>
<dbReference type="PANTHER" id="PTHR42894:SF1">
    <property type="entry name" value="N-(5'-PHOSPHORIBOSYL)ANTHRANILATE ISOMERASE"/>
    <property type="match status" value="1"/>
</dbReference>
<comment type="similarity">
    <text evidence="9">Belongs to the TrpF family.</text>
</comment>
<comment type="pathway">
    <text evidence="2 9">Amino-acid biosynthesis; L-tryptophan biosynthesis; L-tryptophan from chorismate: step 3/5.</text>
</comment>
<keyword evidence="7 9" id="KW-0057">Aromatic amino acid biosynthesis</keyword>
<evidence type="ECO:0000313" key="12">
    <source>
        <dbReference type="Proteomes" id="UP001208017"/>
    </source>
</evidence>
<evidence type="ECO:0000259" key="10">
    <source>
        <dbReference type="Pfam" id="PF00697"/>
    </source>
</evidence>
<dbReference type="EC" id="5.3.1.24" evidence="3 9"/>
<keyword evidence="12" id="KW-1185">Reference proteome</keyword>
<keyword evidence="8 9" id="KW-0413">Isomerase</keyword>
<dbReference type="InterPro" id="IPR001240">
    <property type="entry name" value="PRAI_dom"/>
</dbReference>
<keyword evidence="6 9" id="KW-0822">Tryptophan biosynthesis</keyword>
<gene>
    <name evidence="9" type="primary">trpF</name>
    <name evidence="11" type="ORF">OS242_02715</name>
</gene>
<evidence type="ECO:0000313" key="11">
    <source>
        <dbReference type="EMBL" id="MCX7568872.1"/>
    </source>
</evidence>
<keyword evidence="5 9" id="KW-0028">Amino-acid biosynthesis</keyword>
<evidence type="ECO:0000256" key="8">
    <source>
        <dbReference type="ARBA" id="ARBA00023235"/>
    </source>
</evidence>
<evidence type="ECO:0000256" key="5">
    <source>
        <dbReference type="ARBA" id="ARBA00022605"/>
    </source>
</evidence>
<dbReference type="SUPFAM" id="SSF51366">
    <property type="entry name" value="Ribulose-phoshate binding barrel"/>
    <property type="match status" value="1"/>
</dbReference>
<comment type="caution">
    <text evidence="11">The sequence shown here is derived from an EMBL/GenBank/DDBJ whole genome shotgun (WGS) entry which is preliminary data.</text>
</comment>
<reference evidence="11 12" key="1">
    <citation type="submission" date="2022-11" db="EMBL/GenBank/DDBJ databases">
        <title>Study of microbial diversity in lake waters.</title>
        <authorList>
            <person name="Zhang J."/>
        </authorList>
    </citation>
    <scope>NUCLEOTIDE SEQUENCE [LARGE SCALE GENOMIC DNA]</scope>
    <source>
        <strain evidence="11 12">DT12</strain>
    </source>
</reference>
<dbReference type="HAMAP" id="MF_00135">
    <property type="entry name" value="PRAI"/>
    <property type="match status" value="1"/>
</dbReference>
<dbReference type="RefSeq" id="WP_267150109.1">
    <property type="nucleotide sequence ID" value="NZ_JAPMLT010000001.1"/>
</dbReference>
<dbReference type="Proteomes" id="UP001208017">
    <property type="component" value="Unassembled WGS sequence"/>
</dbReference>
<name>A0ABT3WYN4_9BACL</name>
<dbReference type="InterPro" id="IPR011060">
    <property type="entry name" value="RibuloseP-bd_barrel"/>
</dbReference>
<sequence>MRIKVCGLKTREAVEQAAALPIDYVGFVFAKSKRQVTAEQARDLLADLPRSFQAVGVFVDAAMDDLLFTAETAGLDVLQLHGEESPAFCRELRERSGRAVWKAWGVRGDHGDQQVAEYADAVDAVLLDNARGGTGQTFSWTSIPALAASLPGVPLFVAGGLHPGNVEELISRYRPDGIDVSSGVESDGVKDPEKITDFVMRARKAQ</sequence>
<organism evidence="11 12">
    <name type="scientific">Tumebacillus lacus</name>
    <dbReference type="NCBI Taxonomy" id="2995335"/>
    <lineage>
        <taxon>Bacteria</taxon>
        <taxon>Bacillati</taxon>
        <taxon>Bacillota</taxon>
        <taxon>Bacilli</taxon>
        <taxon>Bacillales</taxon>
        <taxon>Alicyclobacillaceae</taxon>
        <taxon>Tumebacillus</taxon>
    </lineage>
</organism>
<evidence type="ECO:0000256" key="2">
    <source>
        <dbReference type="ARBA" id="ARBA00004664"/>
    </source>
</evidence>
<accession>A0ABT3WYN4</accession>
<evidence type="ECO:0000256" key="9">
    <source>
        <dbReference type="HAMAP-Rule" id="MF_00135"/>
    </source>
</evidence>
<evidence type="ECO:0000256" key="6">
    <source>
        <dbReference type="ARBA" id="ARBA00022822"/>
    </source>
</evidence>
<dbReference type="CDD" id="cd00405">
    <property type="entry name" value="PRAI"/>
    <property type="match status" value="1"/>
</dbReference>
<evidence type="ECO:0000256" key="1">
    <source>
        <dbReference type="ARBA" id="ARBA00001164"/>
    </source>
</evidence>
<dbReference type="InterPro" id="IPR044643">
    <property type="entry name" value="TrpF_fam"/>
</dbReference>
<evidence type="ECO:0000256" key="7">
    <source>
        <dbReference type="ARBA" id="ARBA00023141"/>
    </source>
</evidence>
<dbReference type="EMBL" id="JAPMLT010000001">
    <property type="protein sequence ID" value="MCX7568872.1"/>
    <property type="molecule type" value="Genomic_DNA"/>
</dbReference>
<dbReference type="PANTHER" id="PTHR42894">
    <property type="entry name" value="N-(5'-PHOSPHORIBOSYL)ANTHRANILATE ISOMERASE"/>
    <property type="match status" value="1"/>
</dbReference>
<dbReference type="Pfam" id="PF00697">
    <property type="entry name" value="PRAI"/>
    <property type="match status" value="1"/>
</dbReference>
<protein>
    <recommendedName>
        <fullName evidence="4 9">N-(5'-phosphoribosyl)anthranilate isomerase</fullName>
        <shortName evidence="9">PRAI</shortName>
        <ecNumber evidence="3 9">5.3.1.24</ecNumber>
    </recommendedName>
</protein>
<comment type="catalytic activity">
    <reaction evidence="1 9">
        <text>N-(5-phospho-beta-D-ribosyl)anthranilate = 1-(2-carboxyphenylamino)-1-deoxy-D-ribulose 5-phosphate</text>
        <dbReference type="Rhea" id="RHEA:21540"/>
        <dbReference type="ChEBI" id="CHEBI:18277"/>
        <dbReference type="ChEBI" id="CHEBI:58613"/>
        <dbReference type="EC" id="5.3.1.24"/>
    </reaction>
</comment>
<dbReference type="Gene3D" id="3.20.20.70">
    <property type="entry name" value="Aldolase class I"/>
    <property type="match status" value="1"/>
</dbReference>
<dbReference type="InterPro" id="IPR013785">
    <property type="entry name" value="Aldolase_TIM"/>
</dbReference>
<dbReference type="GO" id="GO:0016853">
    <property type="term" value="F:isomerase activity"/>
    <property type="evidence" value="ECO:0007669"/>
    <property type="project" value="UniProtKB-KW"/>
</dbReference>
<evidence type="ECO:0000256" key="3">
    <source>
        <dbReference type="ARBA" id="ARBA00012572"/>
    </source>
</evidence>